<feature type="transmembrane region" description="Helical" evidence="2">
    <location>
        <begin position="330"/>
        <end position="349"/>
    </location>
</feature>
<dbReference type="Proteomes" id="UP000244890">
    <property type="component" value="Chromosome"/>
</dbReference>
<accession>A0A2U8FB64</accession>
<dbReference type="RefSeq" id="WP_108910308.1">
    <property type="nucleotide sequence ID" value="NZ_CP021886.1"/>
</dbReference>
<feature type="transmembrane region" description="Helical" evidence="2">
    <location>
        <begin position="354"/>
        <end position="372"/>
    </location>
</feature>
<protein>
    <recommendedName>
        <fullName evidence="5">SH3 domain-containing protein</fullName>
    </recommendedName>
</protein>
<feature type="compositionally biased region" description="Basic and acidic residues" evidence="1">
    <location>
        <begin position="77"/>
        <end position="86"/>
    </location>
</feature>
<dbReference type="OrthoDB" id="5372311at2"/>
<name>A0A2U8FB64_9HELI</name>
<sequence>MKFFFYSILVLQLFAKDGFVFPASKDNTFNSTITQKETSKDVVLVEGNITRENILPEVVIEESSSPLDFNTSQESQENEKKNKQEAYEEEKLKLQEATKQNLITKNVYLDIVNPPYSILYVHQIIPITLKLLVLSQYSTIETKFILDNASVEVLNPKETWTLNQDSSLSNTFYFKINQPNFTIPKVEVMVNTIEGEFQESTDFITGRAIKLERKGGYSQVLAKDLKILDSKITNYDSGHNLVVLQLQSNLGNLFDFYLQSYQQGIESKSGDYKEAVAFYYAIVPKSLGVISFEYFNTEKSQYIELQVDNIPQDERVSTQSDIKPKNNIQFYQVSLIVFLALIFFGLYFYKRKWIFILLGILLLVLLFFLLSVRTSAVLKVNTAIHIQPTFNSTIILITQEPMKVEVLSDVRDYYKVMLEDERIGWVRKNDIQD</sequence>
<keyword evidence="2" id="KW-0472">Membrane</keyword>
<keyword evidence="2" id="KW-1133">Transmembrane helix</keyword>
<evidence type="ECO:0000313" key="4">
    <source>
        <dbReference type="Proteomes" id="UP000244890"/>
    </source>
</evidence>
<proteinExistence type="predicted"/>
<evidence type="ECO:0000256" key="2">
    <source>
        <dbReference type="SAM" id="Phobius"/>
    </source>
</evidence>
<dbReference type="EMBL" id="CP021886">
    <property type="protein sequence ID" value="AWI33404.1"/>
    <property type="molecule type" value="Genomic_DNA"/>
</dbReference>
<evidence type="ECO:0008006" key="5">
    <source>
        <dbReference type="Google" id="ProtNLM"/>
    </source>
</evidence>
<feature type="region of interest" description="Disordered" evidence="1">
    <location>
        <begin position="64"/>
        <end position="86"/>
    </location>
</feature>
<gene>
    <name evidence="3" type="ORF">CDV25_00495</name>
</gene>
<evidence type="ECO:0000256" key="1">
    <source>
        <dbReference type="SAM" id="MobiDB-lite"/>
    </source>
</evidence>
<dbReference type="AlphaFoldDB" id="A0A2U8FB64"/>
<reference evidence="3 4" key="1">
    <citation type="submission" date="2017-06" db="EMBL/GenBank/DDBJ databases">
        <title>Complete genome of Helicobacter apodemus.</title>
        <authorList>
            <person name="Cho S."/>
        </authorList>
    </citation>
    <scope>NUCLEOTIDE SEQUENCE [LARGE SCALE GENOMIC DNA]</scope>
    <source>
        <strain evidence="4">SNUVETPUB-15-01</strain>
    </source>
</reference>
<keyword evidence="2" id="KW-0812">Transmembrane</keyword>
<organism evidence="3 4">
    <name type="scientific">Helicobacter apodemus</name>
    <dbReference type="NCBI Taxonomy" id="135569"/>
    <lineage>
        <taxon>Bacteria</taxon>
        <taxon>Pseudomonadati</taxon>
        <taxon>Campylobacterota</taxon>
        <taxon>Epsilonproteobacteria</taxon>
        <taxon>Campylobacterales</taxon>
        <taxon>Helicobacteraceae</taxon>
        <taxon>Helicobacter</taxon>
    </lineage>
</organism>
<dbReference type="KEGG" id="had:CDV25_00495"/>
<evidence type="ECO:0000313" key="3">
    <source>
        <dbReference type="EMBL" id="AWI33404.1"/>
    </source>
</evidence>